<proteinExistence type="predicted"/>
<organism evidence="4 5">
    <name type="scientific">Adineta ricciae</name>
    <name type="common">Rotifer</name>
    <dbReference type="NCBI Taxonomy" id="249248"/>
    <lineage>
        <taxon>Eukaryota</taxon>
        <taxon>Metazoa</taxon>
        <taxon>Spiralia</taxon>
        <taxon>Gnathifera</taxon>
        <taxon>Rotifera</taxon>
        <taxon>Eurotatoria</taxon>
        <taxon>Bdelloidea</taxon>
        <taxon>Adinetida</taxon>
        <taxon>Adinetidae</taxon>
        <taxon>Adineta</taxon>
    </lineage>
</organism>
<feature type="compositionally biased region" description="Basic residues" evidence="2">
    <location>
        <begin position="48"/>
        <end position="70"/>
    </location>
</feature>
<feature type="compositionally biased region" description="Polar residues" evidence="2">
    <location>
        <begin position="130"/>
        <end position="139"/>
    </location>
</feature>
<feature type="coiled-coil region" evidence="1">
    <location>
        <begin position="290"/>
        <end position="317"/>
    </location>
</feature>
<evidence type="ECO:0000313" key="4">
    <source>
        <dbReference type="EMBL" id="CAF1637259.1"/>
    </source>
</evidence>
<protein>
    <submittedName>
        <fullName evidence="4">Uncharacterized protein</fullName>
    </submittedName>
</protein>
<evidence type="ECO:0000313" key="3">
    <source>
        <dbReference type="EMBL" id="CAF1535754.1"/>
    </source>
</evidence>
<accession>A0A816DR91</accession>
<dbReference type="EMBL" id="CAJNOR010008763">
    <property type="protein sequence ID" value="CAF1637259.1"/>
    <property type="molecule type" value="Genomic_DNA"/>
</dbReference>
<feature type="region of interest" description="Disordered" evidence="2">
    <location>
        <begin position="47"/>
        <end position="79"/>
    </location>
</feature>
<feature type="region of interest" description="Disordered" evidence="2">
    <location>
        <begin position="113"/>
        <end position="185"/>
    </location>
</feature>
<keyword evidence="1" id="KW-0175">Coiled coil</keyword>
<dbReference type="EMBL" id="CAJNOJ010000958">
    <property type="protein sequence ID" value="CAF1535754.1"/>
    <property type="molecule type" value="Genomic_DNA"/>
</dbReference>
<sequence length="414" mass="49348">MDTDKQSKEMTNPSKLDVADHFHQMSSSTSTYIENQRNWNDDTAYEKKMKRKCRGDRKAQNLRRRQRRKQINGNTEHANEHVIVISEDGNQVENGIDEDQIQEYSMNIQHVLKPENKRKRQESNRDDVQVSRSFSQLSISRGAAKKKKKITTATSNESATGLLNGTNDDIQARKRNDQEENDDTDEVLTTNSLHQFKPKYLRTSNRIFTQMLSNLLDANENIIQCFNTNEKLQFLREMVEVINNYQYFDLQQQLWRHYRNISMKEDQSVLKLSKQDAKELNTCRTYGFPKHVIEKRLKTIEHQLQRTSNELQQYNIKLGENAQQWRPSFNSSLLWHVLHEFIRKGQKRLEQELLYRQTMSGFNVIDRQLIAKFYQLRPNEEQIHLAKTIWQTTADKLKMHEREEILRKRIYLQR</sequence>
<name>A0A816DR91_ADIRI</name>
<reference evidence="4" key="1">
    <citation type="submission" date="2021-02" db="EMBL/GenBank/DDBJ databases">
        <authorList>
            <person name="Nowell W R."/>
        </authorList>
    </citation>
    <scope>NUCLEOTIDE SEQUENCE</scope>
</reference>
<dbReference type="AlphaFoldDB" id="A0A816DR91"/>
<dbReference type="Proteomes" id="UP000663828">
    <property type="component" value="Unassembled WGS sequence"/>
</dbReference>
<comment type="caution">
    <text evidence="4">The sequence shown here is derived from an EMBL/GenBank/DDBJ whole genome shotgun (WGS) entry which is preliminary data.</text>
</comment>
<feature type="compositionally biased region" description="Polar residues" evidence="2">
    <location>
        <begin position="155"/>
        <end position="169"/>
    </location>
</feature>
<dbReference type="OrthoDB" id="10003510at2759"/>
<dbReference type="Proteomes" id="UP000663852">
    <property type="component" value="Unassembled WGS sequence"/>
</dbReference>
<keyword evidence="5" id="KW-1185">Reference proteome</keyword>
<gene>
    <name evidence="3" type="ORF">EDS130_LOCUS44932</name>
    <name evidence="4" type="ORF">XAT740_LOCUS52683</name>
</gene>
<evidence type="ECO:0000313" key="5">
    <source>
        <dbReference type="Proteomes" id="UP000663828"/>
    </source>
</evidence>
<evidence type="ECO:0000256" key="1">
    <source>
        <dbReference type="SAM" id="Coils"/>
    </source>
</evidence>
<evidence type="ECO:0000256" key="2">
    <source>
        <dbReference type="SAM" id="MobiDB-lite"/>
    </source>
</evidence>